<evidence type="ECO:0000256" key="5">
    <source>
        <dbReference type="SAM" id="Phobius"/>
    </source>
</evidence>
<dbReference type="PANTHER" id="PTHR31004">
    <property type="entry name" value="TRANSMEMBRANE PROTEIN 79"/>
    <property type="match status" value="1"/>
</dbReference>
<keyword evidence="7" id="KW-1185">Reference proteome</keyword>
<keyword evidence="4 5" id="KW-0472">Membrane</keyword>
<accession>A0A9Q1BES2</accession>
<feature type="transmembrane region" description="Helical" evidence="5">
    <location>
        <begin position="82"/>
        <end position="102"/>
    </location>
</feature>
<dbReference type="PANTHER" id="PTHR31004:SF1">
    <property type="entry name" value="TRANSMEMBRANE PROTEIN 79"/>
    <property type="match status" value="1"/>
</dbReference>
<dbReference type="EMBL" id="JAIZAY010000020">
    <property type="protein sequence ID" value="KAJ8022788.1"/>
    <property type="molecule type" value="Genomic_DNA"/>
</dbReference>
<dbReference type="OrthoDB" id="8887147at2759"/>
<comment type="caution">
    <text evidence="6">The sequence shown here is derived from an EMBL/GenBank/DDBJ whole genome shotgun (WGS) entry which is preliminary data.</text>
</comment>
<dbReference type="Gene3D" id="1.20.120.550">
    <property type="entry name" value="Membrane associated eicosanoid/glutathione metabolism-like domain"/>
    <property type="match status" value="1"/>
</dbReference>
<keyword evidence="3 5" id="KW-1133">Transmembrane helix</keyword>
<dbReference type="InterPro" id="IPR001129">
    <property type="entry name" value="Membr-assoc_MAPEG"/>
</dbReference>
<dbReference type="InterPro" id="IPR023352">
    <property type="entry name" value="MAPEG-like_dom_sf"/>
</dbReference>
<dbReference type="GO" id="GO:0045055">
    <property type="term" value="P:regulated exocytosis"/>
    <property type="evidence" value="ECO:0007669"/>
    <property type="project" value="TreeGrafter"/>
</dbReference>
<dbReference type="Proteomes" id="UP001152320">
    <property type="component" value="Chromosome 20"/>
</dbReference>
<dbReference type="GO" id="GO:0005765">
    <property type="term" value="C:lysosomal membrane"/>
    <property type="evidence" value="ECO:0007669"/>
    <property type="project" value="TreeGrafter"/>
</dbReference>
<dbReference type="Pfam" id="PF01124">
    <property type="entry name" value="MAPEG"/>
    <property type="match status" value="1"/>
</dbReference>
<evidence type="ECO:0000256" key="4">
    <source>
        <dbReference type="ARBA" id="ARBA00023136"/>
    </source>
</evidence>
<protein>
    <recommendedName>
        <fullName evidence="8">MAPEG family protein</fullName>
    </recommendedName>
</protein>
<keyword evidence="2 5" id="KW-0812">Transmembrane</keyword>
<dbReference type="AlphaFoldDB" id="A0A9Q1BES2"/>
<evidence type="ECO:0000313" key="7">
    <source>
        <dbReference type="Proteomes" id="UP001152320"/>
    </source>
</evidence>
<comment type="subcellular location">
    <subcellularLocation>
        <location evidence="1">Membrane</location>
    </subcellularLocation>
</comment>
<proteinExistence type="predicted"/>
<dbReference type="SUPFAM" id="SSF161084">
    <property type="entry name" value="MAPEG domain-like"/>
    <property type="match status" value="1"/>
</dbReference>
<sequence>MSARLLFAVRGLVFSVLPMIFFVLKIATMRMAKPFDLGNNPVKQKTHYVFDVYTRALQNTLEQTIVHIVNILALSTILTPEYFFFVPLCIFWFVCGRFAFIFGYLDPKIPGRRVYGFLTTSLPTAGGILYCVYQLIFNSSAIDA</sequence>
<evidence type="ECO:0000256" key="3">
    <source>
        <dbReference type="ARBA" id="ARBA00022989"/>
    </source>
</evidence>
<reference evidence="6" key="1">
    <citation type="submission" date="2021-10" db="EMBL/GenBank/DDBJ databases">
        <title>Tropical sea cucumber genome reveals ecological adaptation and Cuvierian tubules defense mechanism.</title>
        <authorList>
            <person name="Chen T."/>
        </authorList>
    </citation>
    <scope>NUCLEOTIDE SEQUENCE</scope>
    <source>
        <strain evidence="6">Nanhai2018</strain>
        <tissue evidence="6">Muscle</tissue>
    </source>
</reference>
<feature type="transmembrane region" description="Helical" evidence="5">
    <location>
        <begin position="114"/>
        <end position="136"/>
    </location>
</feature>
<evidence type="ECO:0008006" key="8">
    <source>
        <dbReference type="Google" id="ProtNLM"/>
    </source>
</evidence>
<evidence type="ECO:0000256" key="1">
    <source>
        <dbReference type="ARBA" id="ARBA00004370"/>
    </source>
</evidence>
<organism evidence="6 7">
    <name type="scientific">Holothuria leucospilota</name>
    <name type="common">Black long sea cucumber</name>
    <name type="synonym">Mertensiothuria leucospilota</name>
    <dbReference type="NCBI Taxonomy" id="206669"/>
    <lineage>
        <taxon>Eukaryota</taxon>
        <taxon>Metazoa</taxon>
        <taxon>Echinodermata</taxon>
        <taxon>Eleutherozoa</taxon>
        <taxon>Echinozoa</taxon>
        <taxon>Holothuroidea</taxon>
        <taxon>Aspidochirotacea</taxon>
        <taxon>Aspidochirotida</taxon>
        <taxon>Holothuriidae</taxon>
        <taxon>Holothuria</taxon>
    </lineage>
</organism>
<evidence type="ECO:0000256" key="2">
    <source>
        <dbReference type="ARBA" id="ARBA00022692"/>
    </source>
</evidence>
<name>A0A9Q1BES2_HOLLE</name>
<gene>
    <name evidence="6" type="ORF">HOLleu_37781</name>
</gene>
<dbReference type="GO" id="GO:0032588">
    <property type="term" value="C:trans-Golgi network membrane"/>
    <property type="evidence" value="ECO:0007669"/>
    <property type="project" value="TreeGrafter"/>
</dbReference>
<feature type="transmembrane region" description="Helical" evidence="5">
    <location>
        <begin position="7"/>
        <end position="27"/>
    </location>
</feature>
<evidence type="ECO:0000313" key="6">
    <source>
        <dbReference type="EMBL" id="KAJ8022788.1"/>
    </source>
</evidence>